<evidence type="ECO:0000256" key="1">
    <source>
        <dbReference type="ARBA" id="ARBA00023125"/>
    </source>
</evidence>
<accession>A0ABY4INT4</accession>
<organism evidence="3 4">
    <name type="scientific">Microbacterium galbinum</name>
    <dbReference type="NCBI Taxonomy" id="2851646"/>
    <lineage>
        <taxon>Bacteria</taxon>
        <taxon>Bacillati</taxon>
        <taxon>Actinomycetota</taxon>
        <taxon>Actinomycetes</taxon>
        <taxon>Micrococcales</taxon>
        <taxon>Microbacteriaceae</taxon>
        <taxon>Microbacterium</taxon>
    </lineage>
</organism>
<dbReference type="CDD" id="cd01109">
    <property type="entry name" value="HTH_YyaN"/>
    <property type="match status" value="1"/>
</dbReference>
<evidence type="ECO:0000313" key="4">
    <source>
        <dbReference type="Proteomes" id="UP000831963"/>
    </source>
</evidence>
<dbReference type="InterPro" id="IPR047057">
    <property type="entry name" value="MerR_fam"/>
</dbReference>
<dbReference type="Pfam" id="PF13411">
    <property type="entry name" value="MerR_1"/>
    <property type="match status" value="1"/>
</dbReference>
<dbReference type="SMART" id="SM00422">
    <property type="entry name" value="HTH_MERR"/>
    <property type="match status" value="1"/>
</dbReference>
<proteinExistence type="predicted"/>
<dbReference type="InterPro" id="IPR000551">
    <property type="entry name" value="MerR-type_HTH_dom"/>
</dbReference>
<sequence>MIAPASDSPHITMKEMVLRSGLSEHTLRYYERIGLLGRIARDRSSRHRYYSESDAVKVVTLACLRATGMSIEQMRRYVSQNDAGVSAAADQIALFDQHREFLQRQITRAQHQLEYLDGKVAYWNALSRGDGESASKIGWKNFEMALEINNEMKEEQA</sequence>
<keyword evidence="4" id="KW-1185">Reference proteome</keyword>
<dbReference type="RefSeq" id="WP_247957505.1">
    <property type="nucleotide sequence ID" value="NZ_CP078077.1"/>
</dbReference>
<evidence type="ECO:0000313" key="3">
    <source>
        <dbReference type="EMBL" id="UPL14475.1"/>
    </source>
</evidence>
<reference evidence="3 4" key="1">
    <citation type="submission" date="2021-06" db="EMBL/GenBank/DDBJ databases">
        <title>Genome-based taxonomic framework of Microbacterium strains isolated from marine environment, the description of four new species and reclassification of four preexisting species.</title>
        <authorList>
            <person name="Lee S.D."/>
            <person name="Kim S.-M."/>
            <person name="Byeon Y.-S."/>
            <person name="Yang H.L."/>
            <person name="Kim I.S."/>
        </authorList>
    </citation>
    <scope>NUCLEOTIDE SEQUENCE [LARGE SCALE GENOMIC DNA]</scope>
    <source>
        <strain evidence="3 4">SSW1-36</strain>
    </source>
</reference>
<evidence type="ECO:0000259" key="2">
    <source>
        <dbReference type="PROSITE" id="PS50937"/>
    </source>
</evidence>
<protein>
    <submittedName>
        <fullName evidence="3">MerR family transcriptional regulator</fullName>
    </submittedName>
</protein>
<keyword evidence="1" id="KW-0238">DNA-binding</keyword>
<gene>
    <name evidence="3" type="ORF">KV396_08305</name>
</gene>
<feature type="domain" description="HTH merR-type" evidence="2">
    <location>
        <begin position="10"/>
        <end position="80"/>
    </location>
</feature>
<dbReference type="PANTHER" id="PTHR30204:SF98">
    <property type="entry name" value="HTH-TYPE TRANSCRIPTIONAL REGULATOR ADHR"/>
    <property type="match status" value="1"/>
</dbReference>
<dbReference type="EMBL" id="CP078077">
    <property type="protein sequence ID" value="UPL14475.1"/>
    <property type="molecule type" value="Genomic_DNA"/>
</dbReference>
<name>A0ABY4INT4_9MICO</name>
<dbReference type="Proteomes" id="UP000831963">
    <property type="component" value="Chromosome"/>
</dbReference>
<dbReference type="PANTHER" id="PTHR30204">
    <property type="entry name" value="REDOX-CYCLING DRUG-SENSING TRANSCRIPTIONAL ACTIVATOR SOXR"/>
    <property type="match status" value="1"/>
</dbReference>
<dbReference type="PROSITE" id="PS50937">
    <property type="entry name" value="HTH_MERR_2"/>
    <property type="match status" value="1"/>
</dbReference>
<dbReference type="InterPro" id="IPR009061">
    <property type="entry name" value="DNA-bd_dom_put_sf"/>
</dbReference>
<dbReference type="Gene3D" id="1.10.1660.10">
    <property type="match status" value="1"/>
</dbReference>
<dbReference type="SUPFAM" id="SSF46955">
    <property type="entry name" value="Putative DNA-binding domain"/>
    <property type="match status" value="1"/>
</dbReference>